<feature type="domain" description="GST N-terminal" evidence="1">
    <location>
        <begin position="1"/>
        <end position="68"/>
    </location>
</feature>
<dbReference type="PROSITE" id="PS50404">
    <property type="entry name" value="GST_NTER"/>
    <property type="match status" value="1"/>
</dbReference>
<dbReference type="GO" id="GO:0004364">
    <property type="term" value="F:glutathione transferase activity"/>
    <property type="evidence" value="ECO:0007669"/>
    <property type="project" value="TreeGrafter"/>
</dbReference>
<reference evidence="4" key="1">
    <citation type="submission" date="2016-06" db="UniProtKB">
        <authorList>
            <consortium name="WormBaseParasite"/>
        </authorList>
    </citation>
    <scope>IDENTIFICATION</scope>
</reference>
<dbReference type="WBParaSite" id="SSLN_0001683301-mRNA-1">
    <property type="protein sequence ID" value="SSLN_0001683301-mRNA-1"/>
    <property type="gene ID" value="SSLN_0001683301"/>
</dbReference>
<dbReference type="OrthoDB" id="414243at2759"/>
<dbReference type="InterPro" id="IPR004045">
    <property type="entry name" value="Glutathione_S-Trfase_N"/>
</dbReference>
<keyword evidence="3" id="KW-1185">Reference proteome</keyword>
<evidence type="ECO:0000313" key="3">
    <source>
        <dbReference type="Proteomes" id="UP000275846"/>
    </source>
</evidence>
<dbReference type="STRING" id="70667.A0A183TIC3"/>
<dbReference type="GO" id="GO:0006749">
    <property type="term" value="P:glutathione metabolic process"/>
    <property type="evidence" value="ECO:0007669"/>
    <property type="project" value="TreeGrafter"/>
</dbReference>
<reference evidence="2 3" key="2">
    <citation type="submission" date="2018-11" db="EMBL/GenBank/DDBJ databases">
        <authorList>
            <consortium name="Pathogen Informatics"/>
        </authorList>
    </citation>
    <scope>NUCLEOTIDE SEQUENCE [LARGE SCALE GENOMIC DNA]</scope>
    <source>
        <strain evidence="2 3">NST_G2</strain>
    </source>
</reference>
<name>A0A183TIC3_SCHSO</name>
<dbReference type="SUPFAM" id="SSF52833">
    <property type="entry name" value="Thioredoxin-like"/>
    <property type="match status" value="1"/>
</dbReference>
<protein>
    <submittedName>
        <fullName evidence="4">GST N-terminal domain-containing protein</fullName>
    </submittedName>
</protein>
<dbReference type="InterPro" id="IPR050213">
    <property type="entry name" value="GST_superfamily"/>
</dbReference>
<gene>
    <name evidence="2" type="ORF">SSLN_LOCUS16221</name>
</gene>
<evidence type="ECO:0000259" key="1">
    <source>
        <dbReference type="PROSITE" id="PS50404"/>
    </source>
</evidence>
<dbReference type="EMBL" id="UYSU01040823">
    <property type="protein sequence ID" value="VDM02607.1"/>
    <property type="molecule type" value="Genomic_DNA"/>
</dbReference>
<evidence type="ECO:0000313" key="4">
    <source>
        <dbReference type="WBParaSite" id="SSLN_0001683301-mRNA-1"/>
    </source>
</evidence>
<dbReference type="Proteomes" id="UP000275846">
    <property type="component" value="Unassembled WGS sequence"/>
</dbReference>
<dbReference type="AlphaFoldDB" id="A0A183TIC3"/>
<dbReference type="InterPro" id="IPR036249">
    <property type="entry name" value="Thioredoxin-like_sf"/>
</dbReference>
<organism evidence="4">
    <name type="scientific">Schistocephalus solidus</name>
    <name type="common">Tapeworm</name>
    <dbReference type="NCBI Taxonomy" id="70667"/>
    <lineage>
        <taxon>Eukaryota</taxon>
        <taxon>Metazoa</taxon>
        <taxon>Spiralia</taxon>
        <taxon>Lophotrochozoa</taxon>
        <taxon>Platyhelminthes</taxon>
        <taxon>Cestoda</taxon>
        <taxon>Eucestoda</taxon>
        <taxon>Diphyllobothriidea</taxon>
        <taxon>Diphyllobothriidae</taxon>
        <taxon>Schistocephalus</taxon>
    </lineage>
</organism>
<sequence>MYFNMRGRGELLRSILYAAGKEFTDQRIDLRNWLALKPKMPFGQVPTILLTESLAIARLLGRAFQMYGNSPMDIYYIERILSVVSTQRLGRTYVSLHDLEPLDFFQQMNNQTDPFYIYCHIFVHIIEIMNGMNGLKAEIT</sequence>
<dbReference type="CDD" id="cd03039">
    <property type="entry name" value="GST_N_Sigma_like"/>
    <property type="match status" value="1"/>
</dbReference>
<proteinExistence type="predicted"/>
<accession>A0A183TIC3</accession>
<dbReference type="Gene3D" id="1.20.1050.130">
    <property type="match status" value="1"/>
</dbReference>
<evidence type="ECO:0000313" key="2">
    <source>
        <dbReference type="EMBL" id="VDM02607.1"/>
    </source>
</evidence>
<dbReference type="PANTHER" id="PTHR11571">
    <property type="entry name" value="GLUTATHIONE S-TRANSFERASE"/>
    <property type="match status" value="1"/>
</dbReference>